<dbReference type="EMBL" id="LGRX02008230">
    <property type="protein sequence ID" value="KAK3273832.1"/>
    <property type="molecule type" value="Genomic_DNA"/>
</dbReference>
<evidence type="ECO:0000313" key="2">
    <source>
        <dbReference type="Proteomes" id="UP001190700"/>
    </source>
</evidence>
<reference evidence="1 2" key="1">
    <citation type="journal article" date="2015" name="Genome Biol. Evol.">
        <title>Comparative Genomics of a Bacterivorous Green Alga Reveals Evolutionary Causalities and Consequences of Phago-Mixotrophic Mode of Nutrition.</title>
        <authorList>
            <person name="Burns J.A."/>
            <person name="Paasch A."/>
            <person name="Narechania A."/>
            <person name="Kim E."/>
        </authorList>
    </citation>
    <scope>NUCLEOTIDE SEQUENCE [LARGE SCALE GENOMIC DNA]</scope>
    <source>
        <strain evidence="1 2">PLY_AMNH</strain>
    </source>
</reference>
<feature type="non-terminal residue" evidence="1">
    <location>
        <position position="1"/>
    </location>
</feature>
<organism evidence="1 2">
    <name type="scientific">Cymbomonas tetramitiformis</name>
    <dbReference type="NCBI Taxonomy" id="36881"/>
    <lineage>
        <taxon>Eukaryota</taxon>
        <taxon>Viridiplantae</taxon>
        <taxon>Chlorophyta</taxon>
        <taxon>Pyramimonadophyceae</taxon>
        <taxon>Pyramimonadales</taxon>
        <taxon>Pyramimonadaceae</taxon>
        <taxon>Cymbomonas</taxon>
    </lineage>
</organism>
<proteinExistence type="predicted"/>
<comment type="caution">
    <text evidence="1">The sequence shown here is derived from an EMBL/GenBank/DDBJ whole genome shotgun (WGS) entry which is preliminary data.</text>
</comment>
<dbReference type="Proteomes" id="UP001190700">
    <property type="component" value="Unassembled WGS sequence"/>
</dbReference>
<gene>
    <name evidence="1" type="ORF">CYMTET_17950</name>
</gene>
<dbReference type="AlphaFoldDB" id="A0AAE0G933"/>
<name>A0AAE0G933_9CHLO</name>
<evidence type="ECO:0000313" key="1">
    <source>
        <dbReference type="EMBL" id="KAK3273832.1"/>
    </source>
</evidence>
<sequence>AQRCEGFSCADLRRIVADARNLVLAERTRSRKQIAGADPLSADDKTPSASLAADEATQLLLKAVKELCAMKDTIAELTKTMYA</sequence>
<accession>A0AAE0G933</accession>
<keyword evidence="2" id="KW-1185">Reference proteome</keyword>
<protein>
    <submittedName>
        <fullName evidence="1">Uncharacterized protein</fullName>
    </submittedName>
</protein>